<evidence type="ECO:0000313" key="4">
    <source>
        <dbReference type="Proteomes" id="UP000587527"/>
    </source>
</evidence>
<dbReference type="EMBL" id="JACHMN010000003">
    <property type="protein sequence ID" value="MBB5873626.1"/>
    <property type="molecule type" value="Genomic_DNA"/>
</dbReference>
<organism evidence="3 4">
    <name type="scientific">Allocatelliglobosispora scoriae</name>
    <dbReference type="NCBI Taxonomy" id="643052"/>
    <lineage>
        <taxon>Bacteria</taxon>
        <taxon>Bacillati</taxon>
        <taxon>Actinomycetota</taxon>
        <taxon>Actinomycetes</taxon>
        <taxon>Micromonosporales</taxon>
        <taxon>Micromonosporaceae</taxon>
        <taxon>Allocatelliglobosispora</taxon>
    </lineage>
</organism>
<dbReference type="GO" id="GO:0005737">
    <property type="term" value="C:cytoplasm"/>
    <property type="evidence" value="ECO:0007669"/>
    <property type="project" value="TreeGrafter"/>
</dbReference>
<feature type="domain" description="Condensation" evidence="2">
    <location>
        <begin position="37"/>
        <end position="344"/>
    </location>
</feature>
<dbReference type="GO" id="GO:0031177">
    <property type="term" value="F:phosphopantetheine binding"/>
    <property type="evidence" value="ECO:0007669"/>
    <property type="project" value="TreeGrafter"/>
</dbReference>
<dbReference type="Proteomes" id="UP000587527">
    <property type="component" value="Unassembled WGS sequence"/>
</dbReference>
<accession>A0A841C181</accession>
<evidence type="ECO:0000256" key="1">
    <source>
        <dbReference type="SAM" id="MobiDB-lite"/>
    </source>
</evidence>
<evidence type="ECO:0000313" key="3">
    <source>
        <dbReference type="EMBL" id="MBB5873626.1"/>
    </source>
</evidence>
<dbReference type="PANTHER" id="PTHR45527:SF1">
    <property type="entry name" value="FATTY ACID SYNTHASE"/>
    <property type="match status" value="1"/>
</dbReference>
<sequence length="547" mass="59914">MSNATKDADLCWGQRSVWLRYHQLPPFARHDTHLVIEIELSDGVSIAGLRATLNYLVRRHEALRTTYHFDVAGDPRQRVHPPGSLPLSTASADRDGTEAPADVIERLSTADFDLAQEWPMRACVVTAGGRPQRLVLVLNHMAFDAWTIDRLGRDLAALSAGIATGRPAVLEPIRHQPLDLARYESSVGAAAAKDGALAYWRDEIAQMPADTFGPRRIADDDPVARSAALTSPSMLDTSRRIATRHQTWPSLMHLTTYAMVMAAYTGGDRVAHLTYTGNRESNPYNDVMTCLSTPLLMQVDCTGDPSFTEVLRRTAERFEHGQRNAYVPFDELVELVSRESVRRGQVLRTGSELNFLSVPAQAANVRHTALRWNPTPTAWAAYGSDTYLRLHELQDAVVVELRAHSTVLDADAMERFLRGYEAVLLAHDDPSVDLRISDVARMIGFAAPTAGRPPVGDEPAPTAPDDRRAAGDDERVLAAVVAEVNGLDRVSMADSYTIAGGRVLRIPRVLAELREHGWEGVTVYQIAGGQPLSAIAGMLTRTAVSVA</sequence>
<evidence type="ECO:0000259" key="2">
    <source>
        <dbReference type="Pfam" id="PF00668"/>
    </source>
</evidence>
<dbReference type="GO" id="GO:0008610">
    <property type="term" value="P:lipid biosynthetic process"/>
    <property type="evidence" value="ECO:0007669"/>
    <property type="project" value="UniProtKB-ARBA"/>
</dbReference>
<dbReference type="InterPro" id="IPR001242">
    <property type="entry name" value="Condensation_dom"/>
</dbReference>
<dbReference type="PANTHER" id="PTHR45527">
    <property type="entry name" value="NONRIBOSOMAL PEPTIDE SYNTHETASE"/>
    <property type="match status" value="1"/>
</dbReference>
<dbReference type="GO" id="GO:0043041">
    <property type="term" value="P:amino acid activation for nonribosomal peptide biosynthetic process"/>
    <property type="evidence" value="ECO:0007669"/>
    <property type="project" value="TreeGrafter"/>
</dbReference>
<dbReference type="GO" id="GO:0044550">
    <property type="term" value="P:secondary metabolite biosynthetic process"/>
    <property type="evidence" value="ECO:0007669"/>
    <property type="project" value="TreeGrafter"/>
</dbReference>
<dbReference type="GO" id="GO:0003824">
    <property type="term" value="F:catalytic activity"/>
    <property type="evidence" value="ECO:0007669"/>
    <property type="project" value="InterPro"/>
</dbReference>
<dbReference type="Gene3D" id="3.30.559.30">
    <property type="entry name" value="Nonribosomal peptide synthetase, condensation domain"/>
    <property type="match status" value="1"/>
</dbReference>
<feature type="region of interest" description="Disordered" evidence="1">
    <location>
        <begin position="74"/>
        <end position="98"/>
    </location>
</feature>
<comment type="caution">
    <text evidence="3">The sequence shown here is derived from an EMBL/GenBank/DDBJ whole genome shotgun (WGS) entry which is preliminary data.</text>
</comment>
<protein>
    <recommendedName>
        <fullName evidence="2">Condensation domain-containing protein</fullName>
    </recommendedName>
</protein>
<dbReference type="Pfam" id="PF00668">
    <property type="entry name" value="Condensation"/>
    <property type="match status" value="1"/>
</dbReference>
<reference evidence="3 4" key="1">
    <citation type="submission" date="2020-08" db="EMBL/GenBank/DDBJ databases">
        <title>Sequencing the genomes of 1000 actinobacteria strains.</title>
        <authorList>
            <person name="Klenk H.-P."/>
        </authorList>
    </citation>
    <scope>NUCLEOTIDE SEQUENCE [LARGE SCALE GENOMIC DNA]</scope>
    <source>
        <strain evidence="3 4">DSM 45362</strain>
    </source>
</reference>
<keyword evidence="4" id="KW-1185">Reference proteome</keyword>
<name>A0A841C181_9ACTN</name>
<dbReference type="AlphaFoldDB" id="A0A841C181"/>
<gene>
    <name evidence="3" type="ORF">F4553_007060</name>
</gene>
<dbReference type="InterPro" id="IPR023213">
    <property type="entry name" value="CAT-like_dom_sf"/>
</dbReference>
<dbReference type="SUPFAM" id="SSF52777">
    <property type="entry name" value="CoA-dependent acyltransferases"/>
    <property type="match status" value="2"/>
</dbReference>
<dbReference type="RefSeq" id="WP_184845074.1">
    <property type="nucleotide sequence ID" value="NZ_JACHMN010000003.1"/>
</dbReference>
<feature type="region of interest" description="Disordered" evidence="1">
    <location>
        <begin position="450"/>
        <end position="470"/>
    </location>
</feature>
<dbReference type="Gene3D" id="3.30.559.10">
    <property type="entry name" value="Chloramphenicol acetyltransferase-like domain"/>
    <property type="match status" value="1"/>
</dbReference>
<proteinExistence type="predicted"/>